<dbReference type="SUPFAM" id="SSF53474">
    <property type="entry name" value="alpha/beta-Hydrolases"/>
    <property type="match status" value="1"/>
</dbReference>
<reference evidence="2 3" key="1">
    <citation type="submission" date="2023-10" db="EMBL/GenBank/DDBJ databases">
        <title>Two novel species belonging to the OM43/NOR5 clade.</title>
        <authorList>
            <person name="Park M."/>
        </authorList>
    </citation>
    <scope>NUCLEOTIDE SEQUENCE [LARGE SCALE GENOMIC DNA]</scope>
    <source>
        <strain evidence="2 3">IMCC43200</strain>
    </source>
</reference>
<proteinExistence type="predicted"/>
<dbReference type="GO" id="GO:0016787">
    <property type="term" value="F:hydrolase activity"/>
    <property type="evidence" value="ECO:0007669"/>
    <property type="project" value="UniProtKB-KW"/>
</dbReference>
<dbReference type="RefSeq" id="WP_407347295.1">
    <property type="nucleotide sequence ID" value="NZ_CP136864.1"/>
</dbReference>
<keyword evidence="2" id="KW-0378">Hydrolase</keyword>
<keyword evidence="3" id="KW-1185">Reference proteome</keyword>
<dbReference type="EMBL" id="CP136864">
    <property type="protein sequence ID" value="WOJ92696.1"/>
    <property type="molecule type" value="Genomic_DNA"/>
</dbReference>
<accession>A0ABZ0I0J8</accession>
<feature type="domain" description="AB hydrolase-1" evidence="1">
    <location>
        <begin position="60"/>
        <end position="297"/>
    </location>
</feature>
<organism evidence="2 3">
    <name type="scientific">Congregibacter variabilis</name>
    <dbReference type="NCBI Taxonomy" id="3081200"/>
    <lineage>
        <taxon>Bacteria</taxon>
        <taxon>Pseudomonadati</taxon>
        <taxon>Pseudomonadota</taxon>
        <taxon>Gammaproteobacteria</taxon>
        <taxon>Cellvibrionales</taxon>
        <taxon>Halieaceae</taxon>
        <taxon>Congregibacter</taxon>
    </lineage>
</organism>
<dbReference type="InterPro" id="IPR000073">
    <property type="entry name" value="AB_hydrolase_1"/>
</dbReference>
<protein>
    <submittedName>
        <fullName evidence="2">Alpha/beta hydrolase</fullName>
    </submittedName>
</protein>
<dbReference type="Pfam" id="PF12697">
    <property type="entry name" value="Abhydrolase_6"/>
    <property type="match status" value="1"/>
</dbReference>
<evidence type="ECO:0000259" key="1">
    <source>
        <dbReference type="Pfam" id="PF12697"/>
    </source>
</evidence>
<gene>
    <name evidence="2" type="ORF">R0135_12995</name>
</gene>
<name>A0ABZ0I0J8_9GAMM</name>
<dbReference type="Proteomes" id="UP001626537">
    <property type="component" value="Chromosome"/>
</dbReference>
<dbReference type="InterPro" id="IPR029058">
    <property type="entry name" value="AB_hydrolase_fold"/>
</dbReference>
<evidence type="ECO:0000313" key="3">
    <source>
        <dbReference type="Proteomes" id="UP001626537"/>
    </source>
</evidence>
<dbReference type="Gene3D" id="3.40.50.1820">
    <property type="entry name" value="alpha/beta hydrolase"/>
    <property type="match status" value="1"/>
</dbReference>
<evidence type="ECO:0000313" key="2">
    <source>
        <dbReference type="EMBL" id="WOJ92696.1"/>
    </source>
</evidence>
<sequence length="306" mass="33343">MYLSNTSAYRLSMITLLVLITLCVCGAKVAAEDIALSDQQPTLSARLVRSDSWPQGDVAVILHGTLSHRDTEIIQSLESLLGDEGVSTLAINLSLGVEDRKQALPCDGPHRHRESDASIELARWSAWLTTQGVREFTAIGHSRGANQIARYVLDTADPLAARLILIAPPQWSSQKTQDAYRDRHGKPLTTLLAQAQEQSANERGDALLPGNLGLLYCQNTRATAASFLSYYSDDPLRDTPTLIAGISRPVLVIAGSEDEVASGLPTAIAERAPRALVEEIDGADHFFRDLYADELVEIAIDFMHDE</sequence>